<dbReference type="EMBL" id="OV696686">
    <property type="protein sequence ID" value="CAH1229750.1"/>
    <property type="molecule type" value="Genomic_DNA"/>
</dbReference>
<organism evidence="2 3">
    <name type="scientific">Branchiostoma lanceolatum</name>
    <name type="common">Common lancelet</name>
    <name type="synonym">Amphioxus lanceolatum</name>
    <dbReference type="NCBI Taxonomy" id="7740"/>
    <lineage>
        <taxon>Eukaryota</taxon>
        <taxon>Metazoa</taxon>
        <taxon>Chordata</taxon>
        <taxon>Cephalochordata</taxon>
        <taxon>Leptocardii</taxon>
        <taxon>Amphioxiformes</taxon>
        <taxon>Branchiostomatidae</taxon>
        <taxon>Branchiostoma</taxon>
    </lineage>
</organism>
<dbReference type="AlphaFoldDB" id="A0A8J9W2V7"/>
<sequence>MHHGTLGQAVPGETRELQSKVRSTGREVKNKRGTLSDYRGHTMRRSKDGAFRGLHTQVSWLVLLATPTELQPFAW</sequence>
<protein>
    <submittedName>
        <fullName evidence="2">Hypp249 protein</fullName>
    </submittedName>
</protein>
<dbReference type="OrthoDB" id="10406431at2759"/>
<accession>A0A8J9W2V7</accession>
<reference evidence="2" key="1">
    <citation type="submission" date="2022-01" db="EMBL/GenBank/DDBJ databases">
        <authorList>
            <person name="Braso-Vives M."/>
        </authorList>
    </citation>
    <scope>NUCLEOTIDE SEQUENCE</scope>
</reference>
<feature type="region of interest" description="Disordered" evidence="1">
    <location>
        <begin position="1"/>
        <end position="42"/>
    </location>
</feature>
<evidence type="ECO:0000256" key="1">
    <source>
        <dbReference type="SAM" id="MobiDB-lite"/>
    </source>
</evidence>
<feature type="compositionally biased region" description="Basic and acidic residues" evidence="1">
    <location>
        <begin position="13"/>
        <end position="30"/>
    </location>
</feature>
<dbReference type="Proteomes" id="UP000838412">
    <property type="component" value="Chromosome 1"/>
</dbReference>
<gene>
    <name evidence="2" type="primary">Hypp249</name>
    <name evidence="2" type="ORF">BLAG_LOCUS888</name>
</gene>
<name>A0A8J9W2V7_BRALA</name>
<keyword evidence="3" id="KW-1185">Reference proteome</keyword>
<evidence type="ECO:0000313" key="2">
    <source>
        <dbReference type="EMBL" id="CAH1229750.1"/>
    </source>
</evidence>
<evidence type="ECO:0000313" key="3">
    <source>
        <dbReference type="Proteomes" id="UP000838412"/>
    </source>
</evidence>
<proteinExistence type="predicted"/>